<evidence type="ECO:0000313" key="2">
    <source>
        <dbReference type="EMBL" id="NQV66568.1"/>
    </source>
</evidence>
<dbReference type="EMBL" id="JABMOJ010000538">
    <property type="protein sequence ID" value="NQV66568.1"/>
    <property type="molecule type" value="Genomic_DNA"/>
</dbReference>
<feature type="signal peptide" evidence="1">
    <location>
        <begin position="1"/>
        <end position="24"/>
    </location>
</feature>
<keyword evidence="1" id="KW-0732">Signal</keyword>
<evidence type="ECO:0008006" key="4">
    <source>
        <dbReference type="Google" id="ProtNLM"/>
    </source>
</evidence>
<evidence type="ECO:0000313" key="3">
    <source>
        <dbReference type="Proteomes" id="UP000754644"/>
    </source>
</evidence>
<evidence type="ECO:0000256" key="1">
    <source>
        <dbReference type="SAM" id="SignalP"/>
    </source>
</evidence>
<proteinExistence type="predicted"/>
<dbReference type="AlphaFoldDB" id="A0A973AA83"/>
<reference evidence="2" key="1">
    <citation type="submission" date="2020-05" db="EMBL/GenBank/DDBJ databases">
        <title>Sulfur intermediates as new biogeochemical hubs in an aquatic model microbial ecosystem.</title>
        <authorList>
            <person name="Vigneron A."/>
        </authorList>
    </citation>
    <scope>NUCLEOTIDE SEQUENCE</scope>
    <source>
        <strain evidence="2">Bin.250</strain>
    </source>
</reference>
<sequence>MLMIMLSRLYLAFLLMGMSATVSAATETEQVLASLQGYEWQLDRERLAGLPVDSWRTLLDIAQDADQLDYVRARAAASLTAFPNEDVWRFFIQSTQASTAVVSRRRGVDGLCAAFHESRAAALEAALVPLLREADPHLRVQTAACLQRLDTETSREVLAVYRAAIAQDWEARAVSIDRRHAK</sequence>
<organism evidence="2 3">
    <name type="scientific">SAR86 cluster bacterium</name>
    <dbReference type="NCBI Taxonomy" id="2030880"/>
    <lineage>
        <taxon>Bacteria</taxon>
        <taxon>Pseudomonadati</taxon>
        <taxon>Pseudomonadota</taxon>
        <taxon>Gammaproteobacteria</taxon>
        <taxon>SAR86 cluster</taxon>
    </lineage>
</organism>
<comment type="caution">
    <text evidence="2">The sequence shown here is derived from an EMBL/GenBank/DDBJ whole genome shotgun (WGS) entry which is preliminary data.</text>
</comment>
<gene>
    <name evidence="2" type="ORF">HQ497_14505</name>
</gene>
<accession>A0A973AA83</accession>
<name>A0A973AA83_9GAMM</name>
<protein>
    <recommendedName>
        <fullName evidence="4">HEAT repeat domain-containing protein</fullName>
    </recommendedName>
</protein>
<feature type="chain" id="PRO_5038020556" description="HEAT repeat domain-containing protein" evidence="1">
    <location>
        <begin position="25"/>
        <end position="182"/>
    </location>
</feature>
<dbReference type="Proteomes" id="UP000754644">
    <property type="component" value="Unassembled WGS sequence"/>
</dbReference>